<sequence length="126" mass="14726">MRLRAGSTRRPAKDGRLSGATHAAMTLLEAWPGEISGALSNWDREARTRNHWRSHAYGCGIRECCGSPIDDRDVLERTIHRLPRGLSKELRSLVRELDDRILARFPVRLDHYHHWWHTEFPWDYDG</sequence>
<dbReference type="EMBL" id="BAAANL010000002">
    <property type="protein sequence ID" value="GAA1856968.1"/>
    <property type="molecule type" value="Genomic_DNA"/>
</dbReference>
<evidence type="ECO:0000313" key="2">
    <source>
        <dbReference type="Proteomes" id="UP001501094"/>
    </source>
</evidence>
<organism evidence="1 2">
    <name type="scientific">Myceligenerans crystallogenes</name>
    <dbReference type="NCBI Taxonomy" id="316335"/>
    <lineage>
        <taxon>Bacteria</taxon>
        <taxon>Bacillati</taxon>
        <taxon>Actinomycetota</taxon>
        <taxon>Actinomycetes</taxon>
        <taxon>Micrococcales</taxon>
        <taxon>Promicromonosporaceae</taxon>
        <taxon>Myceligenerans</taxon>
    </lineage>
</organism>
<name>A0ABP4ZJJ4_9MICO</name>
<evidence type="ECO:0000313" key="1">
    <source>
        <dbReference type="EMBL" id="GAA1856968.1"/>
    </source>
</evidence>
<protein>
    <recommendedName>
        <fullName evidence="3">Transposase</fullName>
    </recommendedName>
</protein>
<reference evidence="2" key="1">
    <citation type="journal article" date="2019" name="Int. J. Syst. Evol. Microbiol.">
        <title>The Global Catalogue of Microorganisms (GCM) 10K type strain sequencing project: providing services to taxonomists for standard genome sequencing and annotation.</title>
        <authorList>
            <consortium name="The Broad Institute Genomics Platform"/>
            <consortium name="The Broad Institute Genome Sequencing Center for Infectious Disease"/>
            <person name="Wu L."/>
            <person name="Ma J."/>
        </authorList>
    </citation>
    <scope>NUCLEOTIDE SEQUENCE [LARGE SCALE GENOMIC DNA]</scope>
    <source>
        <strain evidence="2">JCM 14326</strain>
    </source>
</reference>
<proteinExistence type="predicted"/>
<evidence type="ECO:0008006" key="3">
    <source>
        <dbReference type="Google" id="ProtNLM"/>
    </source>
</evidence>
<accession>A0ABP4ZJJ4</accession>
<comment type="caution">
    <text evidence="1">The sequence shown here is derived from an EMBL/GenBank/DDBJ whole genome shotgun (WGS) entry which is preliminary data.</text>
</comment>
<dbReference type="Proteomes" id="UP001501094">
    <property type="component" value="Unassembled WGS sequence"/>
</dbReference>
<gene>
    <name evidence="1" type="ORF">GCM10009751_12880</name>
</gene>
<keyword evidence="2" id="KW-1185">Reference proteome</keyword>